<protein>
    <recommendedName>
        <fullName evidence="1">DUF3298 domain-containing protein</fullName>
    </recommendedName>
</protein>
<dbReference type="Gene3D" id="3.90.640.20">
    <property type="entry name" value="Heat-shock cognate protein, ATPase"/>
    <property type="match status" value="1"/>
</dbReference>
<sequence length="313" mass="34613">MNNKSFLFLLASLLFITLIAGCKVEKVSAVDKVKDSVASSSVVSDSVVSDSVVVEKDVPLVVDSIGKSYSTNKGFVDLACSFPKSGPQPLVDSIRAYLSSEMKGAADNFRKEDSQTKSFTKLADGKDMINYYAKLAYENLKRCFDDIDYSNSEFPPELSMSVLKKNETDRYVTYLSSFYTYAGGAHGLYSEHAVNFDKKTGVILRDILNRKDVKALQSILRTGLESFFRKPYVAVGEKNVEDGVKSDMNDLFIENGIIPLPKNGVYLSSEGVVFIYGQYEIAPYALGMPTFTVPYKEIGKFLSPEARHLAGIK</sequence>
<comment type="caution">
    <text evidence="2">The sequence shown here is derived from an EMBL/GenBank/DDBJ whole genome shotgun (WGS) entry which is preliminary data.</text>
</comment>
<reference evidence="2 3" key="1">
    <citation type="submission" date="2016-11" db="EMBL/GenBank/DDBJ databases">
        <authorList>
            <person name="Varghese N."/>
            <person name="Submissions S."/>
        </authorList>
    </citation>
    <scope>NUCLEOTIDE SEQUENCE [LARGE SCALE GENOMIC DNA]</scope>
    <source>
        <strain evidence="2 3">DSM 22613</strain>
    </source>
</reference>
<dbReference type="Proteomes" id="UP000184105">
    <property type="component" value="Unassembled WGS sequence"/>
</dbReference>
<name>A0AAX2F5W2_9BACT</name>
<dbReference type="InterPro" id="IPR021729">
    <property type="entry name" value="DUF3298"/>
</dbReference>
<dbReference type="AlphaFoldDB" id="A0AAX2F5W2"/>
<accession>A0AAX2F5W2</accession>
<proteinExistence type="predicted"/>
<evidence type="ECO:0000313" key="3">
    <source>
        <dbReference type="Proteomes" id="UP000184105"/>
    </source>
</evidence>
<keyword evidence="3" id="KW-1185">Reference proteome</keyword>
<dbReference type="Pfam" id="PF11738">
    <property type="entry name" value="DUF3298"/>
    <property type="match status" value="1"/>
</dbReference>
<dbReference type="EMBL" id="FQWA01000029">
    <property type="protein sequence ID" value="SHG03740.1"/>
    <property type="molecule type" value="Genomic_DNA"/>
</dbReference>
<gene>
    <name evidence="2" type="ORF">SAMN05444364_1292</name>
</gene>
<organism evidence="2 3">
    <name type="scientific">Prevotella scopos JCM 17725</name>
    <dbReference type="NCBI Taxonomy" id="1236518"/>
    <lineage>
        <taxon>Bacteria</taxon>
        <taxon>Pseudomonadati</taxon>
        <taxon>Bacteroidota</taxon>
        <taxon>Bacteroidia</taxon>
        <taxon>Bacteroidales</taxon>
        <taxon>Prevotellaceae</taxon>
        <taxon>Prevotella</taxon>
    </lineage>
</organism>
<dbReference type="Gene3D" id="3.30.565.40">
    <property type="entry name" value="Fervidobacterium nodosum Rt17-B1 like"/>
    <property type="match status" value="1"/>
</dbReference>
<feature type="domain" description="DUF3298" evidence="1">
    <location>
        <begin position="254"/>
        <end position="296"/>
    </location>
</feature>
<dbReference type="RefSeq" id="WP_025838990.1">
    <property type="nucleotide sequence ID" value="NZ_BAKP01000030.1"/>
</dbReference>
<evidence type="ECO:0000259" key="1">
    <source>
        <dbReference type="Pfam" id="PF11738"/>
    </source>
</evidence>
<dbReference type="PROSITE" id="PS51257">
    <property type="entry name" value="PROKAR_LIPOPROTEIN"/>
    <property type="match status" value="1"/>
</dbReference>
<dbReference type="InterPro" id="IPR037126">
    <property type="entry name" value="PdaC/RsiV-like_sf"/>
</dbReference>
<evidence type="ECO:0000313" key="2">
    <source>
        <dbReference type="EMBL" id="SHG03740.1"/>
    </source>
</evidence>